<feature type="coiled-coil region" evidence="1">
    <location>
        <begin position="114"/>
        <end position="163"/>
    </location>
</feature>
<feature type="transmembrane region" description="Helical" evidence="2">
    <location>
        <begin position="384"/>
        <end position="409"/>
    </location>
</feature>
<evidence type="ECO:0000313" key="3">
    <source>
        <dbReference type="EMBL" id="MBP5835771.1"/>
    </source>
</evidence>
<evidence type="ECO:0008006" key="6">
    <source>
        <dbReference type="Google" id="ProtNLM"/>
    </source>
</evidence>
<keyword evidence="1" id="KW-0175">Coiled coil</keyword>
<reference evidence="4 5" key="1">
    <citation type="submission" date="2021-04" db="EMBL/GenBank/DDBJ databases">
        <title>Genomic features of Candidatus Phytoplasma meliae isolate ChTYXIII (1SrXIII-G).</title>
        <authorList>
            <person name="Fernandez F.D."/>
            <person name="Conci L.R."/>
        </authorList>
    </citation>
    <scope>NUCLEOTIDE SEQUENCE [LARGE SCALE GENOMIC DNA]</scope>
    <source>
        <strain evidence="4">ChTYXIII-Mo</strain>
    </source>
</reference>
<keyword evidence="2" id="KW-0472">Membrane</keyword>
<accession>A0ABS5CZ12</accession>
<sequence length="427" mass="49686">MIKKIHQQQSLKSRLFYLLVVLSLFSIHLHLSPNNQTVYGGFGGWWEDVVEGTRKGLENTGDFLKETTETLATATKDVVMFVPNVVTGVAKIEIEKMQDHMLLTTAELTIEVLKLQEQQTIDLQNQKIQEIQERTQRIQKEMKEKVQKKKKELLQYIDDKINEIKGYSQNIKSQKDIIEIQQKVSNIFADVIKATNSLQQDLIINIKASSTKEIQSIEAIKIQMQDKFNEIAQTRAKAQDLIDEIKARENKYISLENINLTSPIKMLEGITINTIVQAIEVFKTMVKKIADVINNVINKVGEIIVVVCNWIKEAIMKIVAVIQKIIETVFKVIAWVWQQIKQGVKWISDKIVAFVKWMSDNLAQRTTINHRRNILKAFFTLKNILKWVSCYLLVWSIIIWLRSVWVLTYHFSYRKKKERDVIVLNEY</sequence>
<evidence type="ECO:0000313" key="4">
    <source>
        <dbReference type="EMBL" id="MBP5836218.1"/>
    </source>
</evidence>
<name>A0ABS5CZ12_9MOLU</name>
<feature type="coiled-coil region" evidence="1">
    <location>
        <begin position="224"/>
        <end position="258"/>
    </location>
</feature>
<evidence type="ECO:0000256" key="1">
    <source>
        <dbReference type="SAM" id="Coils"/>
    </source>
</evidence>
<dbReference type="EMBL" id="JACAOD020000002">
    <property type="protein sequence ID" value="MBP5835771.1"/>
    <property type="molecule type" value="Genomic_DNA"/>
</dbReference>
<evidence type="ECO:0000313" key="5">
    <source>
        <dbReference type="Proteomes" id="UP001195571"/>
    </source>
</evidence>
<gene>
    <name evidence="3" type="ORF">CHTY_000800</name>
    <name evidence="4" type="ORF">CHTY_003180</name>
</gene>
<dbReference type="EMBL" id="JACAOD020000015">
    <property type="protein sequence ID" value="MBP5836218.1"/>
    <property type="molecule type" value="Genomic_DNA"/>
</dbReference>
<organism evidence="4 5">
    <name type="scientific">Candidatus Phytoplasma meliae</name>
    <dbReference type="NCBI Taxonomy" id="1848402"/>
    <lineage>
        <taxon>Bacteria</taxon>
        <taxon>Bacillati</taxon>
        <taxon>Mycoplasmatota</taxon>
        <taxon>Mollicutes</taxon>
        <taxon>Acholeplasmatales</taxon>
        <taxon>Acholeplasmataceae</taxon>
        <taxon>Candidatus Phytoplasma</taxon>
        <taxon>16SrXIII (Mexican periwinkle virescence group)</taxon>
    </lineage>
</organism>
<keyword evidence="2" id="KW-0812">Transmembrane</keyword>
<dbReference type="Proteomes" id="UP001195571">
    <property type="component" value="Unassembled WGS sequence"/>
</dbReference>
<keyword evidence="2" id="KW-1133">Transmembrane helix</keyword>
<evidence type="ECO:0000256" key="2">
    <source>
        <dbReference type="SAM" id="Phobius"/>
    </source>
</evidence>
<feature type="transmembrane region" description="Helical" evidence="2">
    <location>
        <begin position="15"/>
        <end position="31"/>
    </location>
</feature>
<protein>
    <recommendedName>
        <fullName evidence="6">Transmembrane protein</fullName>
    </recommendedName>
</protein>
<keyword evidence="5" id="KW-1185">Reference proteome</keyword>
<proteinExistence type="predicted"/>
<dbReference type="RefSeq" id="WP_203552037.1">
    <property type="nucleotide sequence ID" value="NZ_JACAOD020000002.1"/>
</dbReference>
<comment type="caution">
    <text evidence="4">The sequence shown here is derived from an EMBL/GenBank/DDBJ whole genome shotgun (WGS) entry which is preliminary data.</text>
</comment>